<gene>
    <name evidence="3" type="ORF">BD626DRAFT_508117</name>
</gene>
<feature type="compositionally biased region" description="Polar residues" evidence="1">
    <location>
        <begin position="661"/>
        <end position="688"/>
    </location>
</feature>
<feature type="compositionally biased region" description="Basic and acidic residues" evidence="1">
    <location>
        <begin position="40"/>
        <end position="49"/>
    </location>
</feature>
<comment type="caution">
    <text evidence="3">The sequence shown here is derived from an EMBL/GenBank/DDBJ whole genome shotgun (WGS) entry which is preliminary data.</text>
</comment>
<keyword evidence="2" id="KW-1133">Transmembrane helix</keyword>
<feature type="transmembrane region" description="Helical" evidence="2">
    <location>
        <begin position="364"/>
        <end position="382"/>
    </location>
</feature>
<feature type="compositionally biased region" description="Basic residues" evidence="1">
    <location>
        <begin position="105"/>
        <end position="115"/>
    </location>
</feature>
<sequence>MHSAWSEENRRRRSSGWEGPQYQISSESARQRSPPPTVVVHERARERSPHPAIVIHAPPATVPRPDSSEERSAYTSARRSSGTTDRARRRRRRRSAQESYASSRTRSRSPLRHRASYGGDYTIPQDFPPPQSVYIPPAVPATNRPAESIAYSIGNPFSPETPLDSSSTAPTTVHVYSHPLPPPPPPPPQWYAPSQNQQPYSGPAPSPYCDAQQYQVTSSKFGDNVLGVIYTFLTYRLPLFCYQLFLFRMPVFYYGRVSRVLEDAEMSLADVRQLARATASEWKKKDHKEQEKALDELNRMTNWTYTPQYASQVTPAMRRFRESWETFIDSLLREWKTQNVISALLLSCVIDVAASDVVTRTACILALIAALMSLLYGCLYIIRFGTMKRMHKASAWADEAQKRREAILWNVWVLLAMPVVWLTWSIILFIVSIMCYVWRTGSVDAALGTRIGITCMLGLGVIYLAAMANTFSRYGDQMDKAWKRQMSSMVLQMLPDGTTVSVRAQPGTSHSRPTPANQIPQQYPAQSVMQGPGYVAAPQTPYNTAPIIPSHPYSRPEVVYPPSWRTHTEVGRPPVYPYPAGYYGPYIPPSESPPSVPPQRFGPPDSHFPSTTRTSTNTVRSGSSSRPQSLRRPSRRSSLPSVSDDPVIRPGQSASRHRQQQRTSPVSVTSISHAPTNLSEAPTKSRASASGRPNVRLGYPAQAIPDPPSPGPSSLPSLAPVNWPGQVPYLPGPQPAFTPQPPIGIWSSTSPAIPMYFPPPSQAPTVLSYASHRTHSTEPAHSSPARSRSGRRSQPPQVVSSRPLASPVPAAVPVHQYELDRDQAFERPFTRRGPFSGFGPRQIFDLKTNREIEGDNVLFETVFSERDIEYSDFVALRHSVQQAMFAHHHEPWSRSRSQQRGRDRTPRARPEDLVFKELKLWNERFFRQRGMSAVLAYETRLNAEDGYAVYLVDSPNTQLEGEVPLKTMFADSTTLSSAELAMIYLFDSHTPSTFRERRVVDGDVVIFMTDLRIEHGNRRRRSSAITGSPARASPGDAPVEPPSRGRSSNSSSSSSRRGSVRRPRRLSTIEERASRRRSSSSKSPPQPDIPRERSPQAVQAESRCPSQ</sequence>
<feature type="transmembrane region" description="Helical" evidence="2">
    <location>
        <begin position="411"/>
        <end position="439"/>
    </location>
</feature>
<feature type="compositionally biased region" description="Low complexity" evidence="1">
    <location>
        <begin position="1044"/>
        <end position="1057"/>
    </location>
</feature>
<dbReference type="OrthoDB" id="3034487at2759"/>
<keyword evidence="2" id="KW-0812">Transmembrane</keyword>
<feature type="compositionally biased region" description="Low complexity" evidence="1">
    <location>
        <begin position="779"/>
        <end position="807"/>
    </location>
</feature>
<evidence type="ECO:0000313" key="4">
    <source>
        <dbReference type="Proteomes" id="UP000320762"/>
    </source>
</evidence>
<feature type="region of interest" description="Disordered" evidence="1">
    <location>
        <begin position="887"/>
        <end position="908"/>
    </location>
</feature>
<dbReference type="EMBL" id="VDMD01000028">
    <property type="protein sequence ID" value="TRM59371.1"/>
    <property type="molecule type" value="Genomic_DNA"/>
</dbReference>
<accession>A0A550C3I5</accession>
<proteinExistence type="predicted"/>
<dbReference type="STRING" id="97359.A0A550C3I5"/>
<feature type="region of interest" description="Disordered" evidence="1">
    <location>
        <begin position="1017"/>
        <end position="1107"/>
    </location>
</feature>
<feature type="compositionally biased region" description="Polar residues" evidence="1">
    <location>
        <begin position="1096"/>
        <end position="1107"/>
    </location>
</feature>
<feature type="region of interest" description="Disordered" evidence="1">
    <location>
        <begin position="589"/>
        <end position="719"/>
    </location>
</feature>
<reference evidence="3 4" key="1">
    <citation type="journal article" date="2019" name="New Phytol.">
        <title>Comparative genomics reveals unique wood-decay strategies and fruiting body development in the Schizophyllaceae.</title>
        <authorList>
            <person name="Almasi E."/>
            <person name="Sahu N."/>
            <person name="Krizsan K."/>
            <person name="Balint B."/>
            <person name="Kovacs G.M."/>
            <person name="Kiss B."/>
            <person name="Cseklye J."/>
            <person name="Drula E."/>
            <person name="Henrissat B."/>
            <person name="Nagy I."/>
            <person name="Chovatia M."/>
            <person name="Adam C."/>
            <person name="LaButti K."/>
            <person name="Lipzen A."/>
            <person name="Riley R."/>
            <person name="Grigoriev I.V."/>
            <person name="Nagy L.G."/>
        </authorList>
    </citation>
    <scope>NUCLEOTIDE SEQUENCE [LARGE SCALE GENOMIC DNA]</scope>
    <source>
        <strain evidence="3 4">NL-1724</strain>
    </source>
</reference>
<evidence type="ECO:0000256" key="1">
    <source>
        <dbReference type="SAM" id="MobiDB-lite"/>
    </source>
</evidence>
<protein>
    <submittedName>
        <fullName evidence="3">Uncharacterized protein</fullName>
    </submittedName>
</protein>
<feature type="region of interest" description="Disordered" evidence="1">
    <location>
        <begin position="1"/>
        <end position="139"/>
    </location>
</feature>
<feature type="compositionally biased region" description="Basic and acidic residues" evidence="1">
    <location>
        <begin position="1"/>
        <end position="10"/>
    </location>
</feature>
<feature type="compositionally biased region" description="Low complexity" evidence="1">
    <location>
        <begin position="50"/>
        <end position="59"/>
    </location>
</feature>
<feature type="transmembrane region" description="Helical" evidence="2">
    <location>
        <begin position="451"/>
        <end position="471"/>
    </location>
</feature>
<feature type="compositionally biased region" description="Low complexity" evidence="1">
    <location>
        <begin position="75"/>
        <end position="84"/>
    </location>
</feature>
<dbReference type="Proteomes" id="UP000320762">
    <property type="component" value="Unassembled WGS sequence"/>
</dbReference>
<feature type="compositionally biased region" description="Pro residues" evidence="1">
    <location>
        <begin position="589"/>
        <end position="601"/>
    </location>
</feature>
<keyword evidence="2" id="KW-0472">Membrane</keyword>
<name>A0A550C3I5_9AGAR</name>
<keyword evidence="4" id="KW-1185">Reference proteome</keyword>
<evidence type="ECO:0000313" key="3">
    <source>
        <dbReference type="EMBL" id="TRM59371.1"/>
    </source>
</evidence>
<feature type="compositionally biased region" description="Pro residues" evidence="1">
    <location>
        <begin position="179"/>
        <end position="190"/>
    </location>
</feature>
<evidence type="ECO:0000256" key="2">
    <source>
        <dbReference type="SAM" id="Phobius"/>
    </source>
</evidence>
<feature type="region of interest" description="Disordered" evidence="1">
    <location>
        <begin position="764"/>
        <end position="807"/>
    </location>
</feature>
<dbReference type="AlphaFoldDB" id="A0A550C3I5"/>
<organism evidence="3 4">
    <name type="scientific">Schizophyllum amplum</name>
    <dbReference type="NCBI Taxonomy" id="97359"/>
    <lineage>
        <taxon>Eukaryota</taxon>
        <taxon>Fungi</taxon>
        <taxon>Dikarya</taxon>
        <taxon>Basidiomycota</taxon>
        <taxon>Agaricomycotina</taxon>
        <taxon>Agaricomycetes</taxon>
        <taxon>Agaricomycetidae</taxon>
        <taxon>Agaricales</taxon>
        <taxon>Schizophyllaceae</taxon>
        <taxon>Schizophyllum</taxon>
    </lineage>
</organism>
<feature type="compositionally biased region" description="Low complexity" evidence="1">
    <location>
        <begin position="610"/>
        <end position="643"/>
    </location>
</feature>
<feature type="region of interest" description="Disordered" evidence="1">
    <location>
        <begin position="152"/>
        <end position="206"/>
    </location>
</feature>